<accession>X1HUH5</accession>
<name>X1HUH5_9ZZZZ</name>
<reference evidence="1" key="1">
    <citation type="journal article" date="2014" name="Front. Microbiol.">
        <title>High frequency of phylogenetically diverse reductive dehalogenase-homologous genes in deep subseafloor sedimentary metagenomes.</title>
        <authorList>
            <person name="Kawai M."/>
            <person name="Futagami T."/>
            <person name="Toyoda A."/>
            <person name="Takaki Y."/>
            <person name="Nishi S."/>
            <person name="Hori S."/>
            <person name="Arai W."/>
            <person name="Tsubouchi T."/>
            <person name="Morono Y."/>
            <person name="Uchiyama I."/>
            <person name="Ito T."/>
            <person name="Fujiyama A."/>
            <person name="Inagaki F."/>
            <person name="Takami H."/>
        </authorList>
    </citation>
    <scope>NUCLEOTIDE SEQUENCE</scope>
    <source>
        <strain evidence="1">Expedition CK06-06</strain>
    </source>
</reference>
<gene>
    <name evidence="1" type="ORF">S03H2_53420</name>
</gene>
<protein>
    <submittedName>
        <fullName evidence="1">Uncharacterized protein</fullName>
    </submittedName>
</protein>
<dbReference type="EMBL" id="BARU01034001">
    <property type="protein sequence ID" value="GAH73826.1"/>
    <property type="molecule type" value="Genomic_DNA"/>
</dbReference>
<proteinExistence type="predicted"/>
<dbReference type="AlphaFoldDB" id="X1HUH5"/>
<organism evidence="1">
    <name type="scientific">marine sediment metagenome</name>
    <dbReference type="NCBI Taxonomy" id="412755"/>
    <lineage>
        <taxon>unclassified sequences</taxon>
        <taxon>metagenomes</taxon>
        <taxon>ecological metagenomes</taxon>
    </lineage>
</organism>
<comment type="caution">
    <text evidence="1">The sequence shown here is derived from an EMBL/GenBank/DDBJ whole genome shotgun (WGS) entry which is preliminary data.</text>
</comment>
<evidence type="ECO:0000313" key="1">
    <source>
        <dbReference type="EMBL" id="GAH73826.1"/>
    </source>
</evidence>
<sequence length="78" mass="8645">MVKLAIDFENPSPKWWDGGGLDLWEAILEGFDNNSVVVDRGIADSWLAEAAKLPGWDGGSEYSPHPICIKEIDEDEDL</sequence>